<name>A0A5N7CGB6_PETAA</name>
<accession>A0A5N7CGB6</accession>
<proteinExistence type="predicted"/>
<organism evidence="1">
    <name type="scientific">Petromyces alliaceus</name>
    <name type="common">Aspergillus alliaceus</name>
    <dbReference type="NCBI Taxonomy" id="209559"/>
    <lineage>
        <taxon>Eukaryota</taxon>
        <taxon>Fungi</taxon>
        <taxon>Dikarya</taxon>
        <taxon>Ascomycota</taxon>
        <taxon>Pezizomycotina</taxon>
        <taxon>Eurotiomycetes</taxon>
        <taxon>Eurotiomycetidae</taxon>
        <taxon>Eurotiales</taxon>
        <taxon>Aspergillaceae</taxon>
        <taxon>Aspergillus</taxon>
        <taxon>Aspergillus subgen. Circumdati</taxon>
    </lineage>
</organism>
<sequence>MVVLAGSFRPSHRLYGKRQGLMSGMAPWAHYPVVFFPDMKIKRNTVRTPVCIPCSGPSYRSSVGGPDMEKKEKNLRPRLQLVLAGLEWICGLTSRRSKRLVARKSAPLATLICITPSLSNPHGKSLAASWCIWSHTSQSC</sequence>
<evidence type="ECO:0000313" key="1">
    <source>
        <dbReference type="EMBL" id="KAE8392919.1"/>
    </source>
</evidence>
<gene>
    <name evidence="1" type="ORF">BDV23DRAFT_150169</name>
</gene>
<protein>
    <submittedName>
        <fullName evidence="1">Uncharacterized protein</fullName>
    </submittedName>
</protein>
<dbReference type="AlphaFoldDB" id="A0A5N7CGB6"/>
<reference evidence="1" key="1">
    <citation type="submission" date="2019-04" db="EMBL/GenBank/DDBJ databases">
        <title>Friends and foes A comparative genomics studyof 23 Aspergillus species from section Flavi.</title>
        <authorList>
            <consortium name="DOE Joint Genome Institute"/>
            <person name="Kjaerbolling I."/>
            <person name="Vesth T."/>
            <person name="Frisvad J.C."/>
            <person name="Nybo J.L."/>
            <person name="Theobald S."/>
            <person name="Kildgaard S."/>
            <person name="Isbrandt T."/>
            <person name="Kuo A."/>
            <person name="Sato A."/>
            <person name="Lyhne E.K."/>
            <person name="Kogle M.E."/>
            <person name="Wiebenga A."/>
            <person name="Kun R.S."/>
            <person name="Lubbers R.J."/>
            <person name="Makela M.R."/>
            <person name="Barry K."/>
            <person name="Chovatia M."/>
            <person name="Clum A."/>
            <person name="Daum C."/>
            <person name="Haridas S."/>
            <person name="He G."/>
            <person name="LaButti K."/>
            <person name="Lipzen A."/>
            <person name="Mondo S."/>
            <person name="Riley R."/>
            <person name="Salamov A."/>
            <person name="Simmons B.A."/>
            <person name="Magnuson J.K."/>
            <person name="Henrissat B."/>
            <person name="Mortensen U.H."/>
            <person name="Larsen T.O."/>
            <person name="Devries R.P."/>
            <person name="Grigoriev I.V."/>
            <person name="Machida M."/>
            <person name="Baker S.E."/>
            <person name="Andersen M.R."/>
        </authorList>
    </citation>
    <scope>NUCLEOTIDE SEQUENCE [LARGE SCALE GENOMIC DNA]</scope>
    <source>
        <strain evidence="1">IBT 14317</strain>
    </source>
</reference>
<dbReference type="EMBL" id="ML735233">
    <property type="protein sequence ID" value="KAE8392919.1"/>
    <property type="molecule type" value="Genomic_DNA"/>
</dbReference>
<dbReference type="Proteomes" id="UP000326877">
    <property type="component" value="Unassembled WGS sequence"/>
</dbReference>